<protein>
    <submittedName>
        <fullName evidence="1">Uncharacterized protein</fullName>
    </submittedName>
</protein>
<reference evidence="1" key="2">
    <citation type="submission" date="2020-06" db="EMBL/GenBank/DDBJ databases">
        <title>Helianthus annuus Genome sequencing and assembly Release 2.</title>
        <authorList>
            <person name="Gouzy J."/>
            <person name="Langlade N."/>
            <person name="Munos S."/>
        </authorList>
    </citation>
    <scope>NUCLEOTIDE SEQUENCE</scope>
    <source>
        <tissue evidence="1">Leaves</tissue>
    </source>
</reference>
<dbReference type="AlphaFoldDB" id="A0A9K3IPJ6"/>
<dbReference type="Gramene" id="mRNA:HanXRQr2_Chr07g0311761">
    <property type="protein sequence ID" value="CDS:HanXRQr2_Chr07g0311761.1"/>
    <property type="gene ID" value="HanXRQr2_Chr07g0311761"/>
</dbReference>
<name>A0A9K3IPJ6_HELAN</name>
<accession>A0A9K3IPJ6</accession>
<reference evidence="1" key="1">
    <citation type="journal article" date="2017" name="Nature">
        <title>The sunflower genome provides insights into oil metabolism, flowering and Asterid evolution.</title>
        <authorList>
            <person name="Badouin H."/>
            <person name="Gouzy J."/>
            <person name="Grassa C.J."/>
            <person name="Murat F."/>
            <person name="Staton S.E."/>
            <person name="Cottret L."/>
            <person name="Lelandais-Briere C."/>
            <person name="Owens G.L."/>
            <person name="Carrere S."/>
            <person name="Mayjonade B."/>
            <person name="Legrand L."/>
            <person name="Gill N."/>
            <person name="Kane N.C."/>
            <person name="Bowers J.E."/>
            <person name="Hubner S."/>
            <person name="Bellec A."/>
            <person name="Berard A."/>
            <person name="Berges H."/>
            <person name="Blanchet N."/>
            <person name="Boniface M.C."/>
            <person name="Brunel D."/>
            <person name="Catrice O."/>
            <person name="Chaidir N."/>
            <person name="Claudel C."/>
            <person name="Donnadieu C."/>
            <person name="Faraut T."/>
            <person name="Fievet G."/>
            <person name="Helmstetter N."/>
            <person name="King M."/>
            <person name="Knapp S.J."/>
            <person name="Lai Z."/>
            <person name="Le Paslier M.C."/>
            <person name="Lippi Y."/>
            <person name="Lorenzon L."/>
            <person name="Mandel J.R."/>
            <person name="Marage G."/>
            <person name="Marchand G."/>
            <person name="Marquand E."/>
            <person name="Bret-Mestries E."/>
            <person name="Morien E."/>
            <person name="Nambeesan S."/>
            <person name="Nguyen T."/>
            <person name="Pegot-Espagnet P."/>
            <person name="Pouilly N."/>
            <person name="Raftis F."/>
            <person name="Sallet E."/>
            <person name="Schiex T."/>
            <person name="Thomas J."/>
            <person name="Vandecasteele C."/>
            <person name="Vares D."/>
            <person name="Vear F."/>
            <person name="Vautrin S."/>
            <person name="Crespi M."/>
            <person name="Mangin B."/>
            <person name="Burke J.M."/>
            <person name="Salse J."/>
            <person name="Munos S."/>
            <person name="Vincourt P."/>
            <person name="Rieseberg L.H."/>
            <person name="Langlade N.B."/>
        </authorList>
    </citation>
    <scope>NUCLEOTIDE SEQUENCE</scope>
    <source>
        <tissue evidence="1">Leaves</tissue>
    </source>
</reference>
<keyword evidence="2" id="KW-1185">Reference proteome</keyword>
<dbReference type="EMBL" id="MNCJ02000322">
    <property type="protein sequence ID" value="KAF5800065.1"/>
    <property type="molecule type" value="Genomic_DNA"/>
</dbReference>
<sequence>MWLEFTRLVPAKIELTFDLFNFYYNIKRLNCKFCLLSSFFQTVSFVFKIDKFVLYVLKSYMNYLLGLT</sequence>
<dbReference type="Proteomes" id="UP000215914">
    <property type="component" value="Unassembled WGS sequence"/>
</dbReference>
<evidence type="ECO:0000313" key="1">
    <source>
        <dbReference type="EMBL" id="KAF5800065.1"/>
    </source>
</evidence>
<gene>
    <name evidence="1" type="ORF">HanXRQr2_Chr07g0311761</name>
</gene>
<proteinExistence type="predicted"/>
<organism evidence="1 2">
    <name type="scientific">Helianthus annuus</name>
    <name type="common">Common sunflower</name>
    <dbReference type="NCBI Taxonomy" id="4232"/>
    <lineage>
        <taxon>Eukaryota</taxon>
        <taxon>Viridiplantae</taxon>
        <taxon>Streptophyta</taxon>
        <taxon>Embryophyta</taxon>
        <taxon>Tracheophyta</taxon>
        <taxon>Spermatophyta</taxon>
        <taxon>Magnoliopsida</taxon>
        <taxon>eudicotyledons</taxon>
        <taxon>Gunneridae</taxon>
        <taxon>Pentapetalae</taxon>
        <taxon>asterids</taxon>
        <taxon>campanulids</taxon>
        <taxon>Asterales</taxon>
        <taxon>Asteraceae</taxon>
        <taxon>Asteroideae</taxon>
        <taxon>Heliantheae alliance</taxon>
        <taxon>Heliantheae</taxon>
        <taxon>Helianthus</taxon>
    </lineage>
</organism>
<evidence type="ECO:0000313" key="2">
    <source>
        <dbReference type="Proteomes" id="UP000215914"/>
    </source>
</evidence>
<comment type="caution">
    <text evidence="1">The sequence shown here is derived from an EMBL/GenBank/DDBJ whole genome shotgun (WGS) entry which is preliminary data.</text>
</comment>